<protein>
    <submittedName>
        <fullName evidence="1">Uncharacterized protein</fullName>
    </submittedName>
</protein>
<comment type="caution">
    <text evidence="1">The sequence shown here is derived from an EMBL/GenBank/DDBJ whole genome shotgun (WGS) entry which is preliminary data.</text>
</comment>
<dbReference type="RefSeq" id="WP_184687375.1">
    <property type="nucleotide sequence ID" value="NZ_JACHJN010000001.1"/>
</dbReference>
<dbReference type="Proteomes" id="UP000547510">
    <property type="component" value="Unassembled WGS sequence"/>
</dbReference>
<evidence type="ECO:0000313" key="2">
    <source>
        <dbReference type="Proteomes" id="UP000547510"/>
    </source>
</evidence>
<reference evidence="1 2" key="1">
    <citation type="submission" date="2020-08" db="EMBL/GenBank/DDBJ databases">
        <title>Genomic Encyclopedia of Type Strains, Phase III (KMG-III): the genomes of soil and plant-associated and newly described type strains.</title>
        <authorList>
            <person name="Whitman W."/>
        </authorList>
    </citation>
    <scope>NUCLEOTIDE SEQUENCE [LARGE SCALE GENOMIC DNA]</scope>
    <source>
        <strain evidence="1 2">CECT 8640</strain>
    </source>
</reference>
<dbReference type="AlphaFoldDB" id="A0A841C9P6"/>
<name>A0A841C9P6_9PSEU</name>
<gene>
    <name evidence="1" type="ORF">FHS29_000233</name>
</gene>
<evidence type="ECO:0000313" key="1">
    <source>
        <dbReference type="EMBL" id="MBB5953663.1"/>
    </source>
</evidence>
<sequence length="97" mass="10148">MRVLRLLVAALLGISVVVGIRLADSADHREATGQQPLLAAPTTTHLHPDLGFVEEAAPGEPVVTMLRTTVRTVVAVLVTPTAGRVEAQVARGPPNGR</sequence>
<dbReference type="EMBL" id="JACHJN010000001">
    <property type="protein sequence ID" value="MBB5953663.1"/>
    <property type="molecule type" value="Genomic_DNA"/>
</dbReference>
<accession>A0A841C9P6</accession>
<keyword evidence="2" id="KW-1185">Reference proteome</keyword>
<proteinExistence type="predicted"/>
<organism evidence="1 2">
    <name type="scientific">Saccharothrix tamanrassetensis</name>
    <dbReference type="NCBI Taxonomy" id="1051531"/>
    <lineage>
        <taxon>Bacteria</taxon>
        <taxon>Bacillati</taxon>
        <taxon>Actinomycetota</taxon>
        <taxon>Actinomycetes</taxon>
        <taxon>Pseudonocardiales</taxon>
        <taxon>Pseudonocardiaceae</taxon>
        <taxon>Saccharothrix</taxon>
    </lineage>
</organism>